<evidence type="ECO:0000256" key="3">
    <source>
        <dbReference type="SAM" id="SignalP"/>
    </source>
</evidence>
<feature type="coiled-coil region" evidence="2">
    <location>
        <begin position="262"/>
        <end position="299"/>
    </location>
</feature>
<dbReference type="Gene3D" id="2.60.40.1220">
    <property type="match status" value="4"/>
</dbReference>
<evidence type="ECO:0000313" key="6">
    <source>
        <dbReference type="Proteomes" id="UP000030437"/>
    </source>
</evidence>
<reference evidence="5 6" key="1">
    <citation type="submission" date="2014-02" db="EMBL/GenBank/DDBJ databases">
        <title>Draft genome sequence of Lysinibacillus odysseyi NBRC 100172.</title>
        <authorList>
            <person name="Zhang F."/>
            <person name="Wang G."/>
            <person name="Zhang L."/>
        </authorList>
    </citation>
    <scope>NUCLEOTIDE SEQUENCE [LARGE SCALE GENOMIC DNA]</scope>
    <source>
        <strain evidence="5 6">NBRC 100172</strain>
    </source>
</reference>
<evidence type="ECO:0000256" key="2">
    <source>
        <dbReference type="SAM" id="Coils"/>
    </source>
</evidence>
<accession>A0A0A3J9R4</accession>
<dbReference type="eggNOG" id="COG0544">
    <property type="taxonomic scope" value="Bacteria"/>
</dbReference>
<evidence type="ECO:0000259" key="4">
    <source>
        <dbReference type="PROSITE" id="PS51272"/>
    </source>
</evidence>
<organism evidence="5 6">
    <name type="scientific">Lysinibacillus odysseyi 34hs-1 = NBRC 100172</name>
    <dbReference type="NCBI Taxonomy" id="1220589"/>
    <lineage>
        <taxon>Bacteria</taxon>
        <taxon>Bacillati</taxon>
        <taxon>Bacillota</taxon>
        <taxon>Bacilli</taxon>
        <taxon>Bacillales</taxon>
        <taxon>Bacillaceae</taxon>
        <taxon>Lysinibacillus</taxon>
    </lineage>
</organism>
<dbReference type="Pfam" id="PF00395">
    <property type="entry name" value="SLH"/>
    <property type="match status" value="2"/>
</dbReference>
<feature type="signal peptide" evidence="3">
    <location>
        <begin position="1"/>
        <end position="31"/>
    </location>
</feature>
<dbReference type="OrthoDB" id="2440872at2"/>
<evidence type="ECO:0000313" key="5">
    <source>
        <dbReference type="EMBL" id="KGR83757.1"/>
    </source>
</evidence>
<protein>
    <recommendedName>
        <fullName evidence="4">SLH domain-containing protein</fullName>
    </recommendedName>
</protein>
<dbReference type="InterPro" id="IPR001119">
    <property type="entry name" value="SLH_dom"/>
</dbReference>
<dbReference type="STRING" id="1220589.CD32_13705"/>
<dbReference type="RefSeq" id="WP_036155567.1">
    <property type="nucleotide sequence ID" value="NZ_AVCX01000004.1"/>
</dbReference>
<proteinExistence type="predicted"/>
<keyword evidence="6" id="KW-1185">Reference proteome</keyword>
<dbReference type="InterPro" id="IPR014755">
    <property type="entry name" value="Cu-Rt/internalin_Ig-like"/>
</dbReference>
<name>A0A0A3J9R4_9BACI</name>
<feature type="domain" description="SLH" evidence="4">
    <location>
        <begin position="30"/>
        <end position="94"/>
    </location>
</feature>
<keyword evidence="1 3" id="KW-0732">Signal</keyword>
<feature type="chain" id="PRO_5002002375" description="SLH domain-containing protein" evidence="3">
    <location>
        <begin position="32"/>
        <end position="1021"/>
    </location>
</feature>
<dbReference type="Proteomes" id="UP000030437">
    <property type="component" value="Unassembled WGS sequence"/>
</dbReference>
<dbReference type="EMBL" id="JPVP01000057">
    <property type="protein sequence ID" value="KGR83757.1"/>
    <property type="molecule type" value="Genomic_DNA"/>
</dbReference>
<feature type="domain" description="SLH" evidence="4">
    <location>
        <begin position="172"/>
        <end position="232"/>
    </location>
</feature>
<dbReference type="PROSITE" id="PS51272">
    <property type="entry name" value="SLH"/>
    <property type="match status" value="2"/>
</dbReference>
<sequence>MGYQQKSYKKFVATAATATLVASAIVPVASAAGFKDVPADNEFAPFINALVDEGIINGYASDNTFRPSNKLTRGQVAIMLGRWLENNGEIVPADWNTVQRFNDVPVNATTASGKELAKYAALVKETGVFTGVLGSLNPGQNITRENMAVVLDRVATAVTGFSLVEVAEEIEDVTVADLDKAQAAYQDEIQALADLEITTVSNFRPKEQVSRAQFAKFLYTTFEVIEEILATPEVTVDTLQADIDAVAKALPTVESITTVENAEAAKTAVTTAKAELEKIKAAIEKADLTEEEVATLNKAITAVETTMNGLVSKADQVIEDAKTFAVSGVEAVNAKQVLVKFSHVVGTGAATEANYGVSTAASSVNNVVADAEVQADGKSVLLTLTDAYKVETDLVVTVDGIYKKDSIKEQIKRFSGVVTVNDTTAPTIKSIVSTTNTNAAQVVTVTFSEPLTALPTLKVNGAVATGTLSNNNTTVTITGLNLSADKAHTLEVLNLTDYADNNVVYTTQNFTVTKDASSATGKAAVVSDNKVQVTFDKAVNQASLANVDILRYDSATKSYTPVSFDSTTPYALDKTGKVATFYVADSEKTNFFGLNDSTENLIVKVKSGVLDTAGNQVTTFEQTVVANQDVTGPALDSITYDKNSKGEATKLYFHFNEELTTAATALVDGDIVVTDLATNTKVAFADVFGANNTVSVATDGKTLVVAPEAVASVTNKLKSGKYAFTVKPALVKDTAFAKNDNKEATKSVDFGAVANEVTVTGTTINAATDVDNKLTVTFSKPVTAASAINPANYSINGKALPIDTVISVNAAGTNATFTLPANTVEKSDGAAVLTITGIKAQDSSATFKTYVSAINALDNTAPTAKGSVLANGKIQVTFSEAVTAAAADFSSLTINGKVLATTGTAPTTVNAVPTTLVDGTSAVIIDVQAKTQDNSASTGFSYLYIDVDGDDTLDFTKDIVLSQVTGVPNAQWTAVADLNLVNTVEVVLPTTPATKDNSTLNNAQTGNTAGNKLAGGVIKVK</sequence>
<dbReference type="AlphaFoldDB" id="A0A0A3J9R4"/>
<gene>
    <name evidence="5" type="ORF">CD32_13705</name>
</gene>
<dbReference type="eggNOG" id="COG4632">
    <property type="taxonomic scope" value="Bacteria"/>
</dbReference>
<comment type="caution">
    <text evidence="5">The sequence shown here is derived from an EMBL/GenBank/DDBJ whole genome shotgun (WGS) entry which is preliminary data.</text>
</comment>
<evidence type="ECO:0000256" key="1">
    <source>
        <dbReference type="ARBA" id="ARBA00022729"/>
    </source>
</evidence>
<keyword evidence="2" id="KW-0175">Coiled coil</keyword>